<organism evidence="1">
    <name type="scientific">marine metagenome</name>
    <dbReference type="NCBI Taxonomy" id="408172"/>
    <lineage>
        <taxon>unclassified sequences</taxon>
        <taxon>metagenomes</taxon>
        <taxon>ecological metagenomes</taxon>
    </lineage>
</organism>
<feature type="non-terminal residue" evidence="1">
    <location>
        <position position="225"/>
    </location>
</feature>
<gene>
    <name evidence="1" type="ORF">METZ01_LOCUS342569</name>
</gene>
<dbReference type="AlphaFoldDB" id="A0A382QXX2"/>
<name>A0A382QXX2_9ZZZZ</name>
<evidence type="ECO:0008006" key="2">
    <source>
        <dbReference type="Google" id="ProtNLM"/>
    </source>
</evidence>
<reference evidence="1" key="1">
    <citation type="submission" date="2018-05" db="EMBL/GenBank/DDBJ databases">
        <authorList>
            <person name="Lanie J.A."/>
            <person name="Ng W.-L."/>
            <person name="Kazmierczak K.M."/>
            <person name="Andrzejewski T.M."/>
            <person name="Davidsen T.M."/>
            <person name="Wayne K.J."/>
            <person name="Tettelin H."/>
            <person name="Glass J.I."/>
            <person name="Rusch D."/>
            <person name="Podicherti R."/>
            <person name="Tsui H.-C.T."/>
            <person name="Winkler M.E."/>
        </authorList>
    </citation>
    <scope>NUCLEOTIDE SEQUENCE</scope>
</reference>
<protein>
    <recommendedName>
        <fullName evidence="2">HTH iclR-type domain-containing protein</fullName>
    </recommendedName>
</protein>
<dbReference type="EMBL" id="UINC01117349">
    <property type="protein sequence ID" value="SVC89715.1"/>
    <property type="molecule type" value="Genomic_DNA"/>
</dbReference>
<dbReference type="InterPro" id="IPR036388">
    <property type="entry name" value="WH-like_DNA-bd_sf"/>
</dbReference>
<dbReference type="Gene3D" id="1.10.10.10">
    <property type="entry name" value="Winged helix-like DNA-binding domain superfamily/Winged helix DNA-binding domain"/>
    <property type="match status" value="1"/>
</dbReference>
<evidence type="ECO:0000313" key="1">
    <source>
        <dbReference type="EMBL" id="SVC89715.1"/>
    </source>
</evidence>
<proteinExistence type="predicted"/>
<accession>A0A382QXX2</accession>
<sequence length="225" mass="26646">MLPLQKKHDLSPGDISELLKIHYADLMPVFYESQSLFLCNIYKRHRSIESANIVLCLARNVHLEIIRQREKDLNFNISSEKFWENFSKIDKPSTKISSITEITGIPKETVRRKIKNLLDAGYLAKNEKSKGYYWNPLSKEKKNEYSKIIGYDTKNLSKFIYKIVNHLQINLDNKIVEDEIHAQFSFYWYHYLSCQLAWLKLWQLKLKDNDLLLIALQTTIPTLQY</sequence>